<dbReference type="RefSeq" id="WP_252848279.1">
    <property type="nucleotide sequence ID" value="NZ_BAPW01000034.1"/>
</dbReference>
<protein>
    <submittedName>
        <fullName evidence="2">DUF2256 domain-containing protein</fullName>
    </submittedName>
</protein>
<dbReference type="EMBL" id="JAMXQU010000001">
    <property type="protein sequence ID" value="MCO6158676.1"/>
    <property type="molecule type" value="Genomic_DNA"/>
</dbReference>
<gene>
    <name evidence="2" type="ORF">NF685_01365</name>
</gene>
<reference evidence="2 3" key="1">
    <citation type="submission" date="2022-06" db="EMBL/GenBank/DDBJ databases">
        <title>Whole-genome of Asaia lannensis strain LMG 27011T.</title>
        <authorList>
            <person name="Sombolestani A."/>
        </authorList>
    </citation>
    <scope>NUCLEOTIDE SEQUENCE [LARGE SCALE GENOMIC DNA]</scope>
    <source>
        <strain evidence="2 3">NBRC 102526</strain>
    </source>
</reference>
<comment type="caution">
    <text evidence="2">The sequence shown here is derived from an EMBL/GenBank/DDBJ whole genome shotgun (WGS) entry which is preliminary data.</text>
</comment>
<dbReference type="PANTHER" id="PTHR37463">
    <property type="entry name" value="GSL3115 PROTEIN"/>
    <property type="match status" value="1"/>
</dbReference>
<dbReference type="Proteomes" id="UP001523401">
    <property type="component" value="Unassembled WGS sequence"/>
</dbReference>
<name>A0ABT1CD21_9PROT</name>
<proteinExistence type="predicted"/>
<evidence type="ECO:0000313" key="3">
    <source>
        <dbReference type="Proteomes" id="UP001523401"/>
    </source>
</evidence>
<feature type="region of interest" description="Disordered" evidence="1">
    <location>
        <begin position="49"/>
        <end position="68"/>
    </location>
</feature>
<evidence type="ECO:0000313" key="2">
    <source>
        <dbReference type="EMBL" id="MCO6158676.1"/>
    </source>
</evidence>
<dbReference type="InterPro" id="IPR017136">
    <property type="entry name" value="UCP037205"/>
</dbReference>
<evidence type="ECO:0000256" key="1">
    <source>
        <dbReference type="SAM" id="MobiDB-lite"/>
    </source>
</evidence>
<dbReference type="PANTHER" id="PTHR37463:SF1">
    <property type="entry name" value="DUF2256 DOMAIN-CONTAINING PROTEIN"/>
    <property type="match status" value="1"/>
</dbReference>
<keyword evidence="3" id="KW-1185">Reference proteome</keyword>
<sequence>MARGKGRVAPKPDKANLPAKLCPVCHRPFIWRRKWARDWDRVRYCSDKCRRQSDSAPHATGSGSPSER</sequence>
<accession>A0ABT1CD21</accession>
<organism evidence="2 3">
    <name type="scientific">Asaia lannensis NBRC 102526</name>
    <dbReference type="NCBI Taxonomy" id="1307926"/>
    <lineage>
        <taxon>Bacteria</taxon>
        <taxon>Pseudomonadati</taxon>
        <taxon>Pseudomonadota</taxon>
        <taxon>Alphaproteobacteria</taxon>
        <taxon>Acetobacterales</taxon>
        <taxon>Acetobacteraceae</taxon>
        <taxon>Asaia</taxon>
    </lineage>
</organism>
<dbReference type="Pfam" id="PF10013">
    <property type="entry name" value="DUF2256"/>
    <property type="match status" value="1"/>
</dbReference>